<dbReference type="EMBL" id="CP011112">
    <property type="protein sequence ID" value="AKU15439.1"/>
    <property type="molecule type" value="Genomic_DNA"/>
</dbReference>
<proteinExistence type="predicted"/>
<dbReference type="SUPFAM" id="SSF48452">
    <property type="entry name" value="TPR-like"/>
    <property type="match status" value="2"/>
</dbReference>
<dbReference type="PANTHER" id="PTHR35807">
    <property type="entry name" value="TRANSCRIPTIONAL REGULATOR REDD-RELATED"/>
    <property type="match status" value="1"/>
</dbReference>
<gene>
    <name evidence="2" type="ORF">VV02_05445</name>
</gene>
<organism evidence="2 3">
    <name type="scientific">Luteipulveratus mongoliensis</name>
    <dbReference type="NCBI Taxonomy" id="571913"/>
    <lineage>
        <taxon>Bacteria</taxon>
        <taxon>Bacillati</taxon>
        <taxon>Actinomycetota</taxon>
        <taxon>Actinomycetes</taxon>
        <taxon>Micrococcales</taxon>
        <taxon>Dermacoccaceae</taxon>
        <taxon>Luteipulveratus</taxon>
    </lineage>
</organism>
<dbReference type="RefSeq" id="WP_052590334.1">
    <property type="nucleotide sequence ID" value="NZ_CP011112.1"/>
</dbReference>
<dbReference type="Gene3D" id="1.25.40.10">
    <property type="entry name" value="Tetratricopeptide repeat domain"/>
    <property type="match status" value="3"/>
</dbReference>
<dbReference type="Pfam" id="PF03704">
    <property type="entry name" value="BTAD"/>
    <property type="match status" value="1"/>
</dbReference>
<evidence type="ECO:0000313" key="3">
    <source>
        <dbReference type="Proteomes" id="UP000066480"/>
    </source>
</evidence>
<sequence>MLTIRLLGPPVIENDDGPLPPPRGRKAWALLAYVVLSPSPPSRQRLAELLFGQADDPLGALRWSLASLRKALAVPEALRGDPVVAALGDDVTVDVWLLDNGSDDDLPLELEGELLEGVHIEADPQLDTWLLTQRHRIGALVEARMRQSATGRLAAGRGADAIPYAVQAVARNPLEQGNHEILVRSLAMAGDRTSALQQVALSRDLLQRELGIEISPTLEDAAMAPMPRSATTPALRGVAAAVSQLDAGRAAIAAGAADAGIQCLRRAVAEAARCGDAGLQARALVALGGALVHALRGRDEEGALALREAIPLAEHAGDSATVVTAWRELGFVDVQAGRRQTADQWLTKAQQLADGDEQLAPILGVRGMNASDQGDYTAAYAFLDDSVERALRGGDERQQAWSLSIRGRAHLLRGEDIAARRDLGASLELIDRQRWIAFRPWSVALLAEVDLRSGAAVQAVDGFEQAWSLGCQLQDPCWEAMGARGLGLASRARGDVAGAHSWFEEAVARSVRVPDRYQWVHAHTLDASLAASLDERDLSRSQPLVGTLATLAARCDMQEMLVRAHLHRHRLGEASALQDAQSAAAGIESPALAALLDEAG</sequence>
<dbReference type="Proteomes" id="UP000066480">
    <property type="component" value="Chromosome"/>
</dbReference>
<name>A0A0K1JFF4_9MICO</name>
<feature type="domain" description="Bacterial transcriptional activator" evidence="1">
    <location>
        <begin position="93"/>
        <end position="226"/>
    </location>
</feature>
<reference evidence="2 3" key="1">
    <citation type="submission" date="2015-03" db="EMBL/GenBank/DDBJ databases">
        <title>Luteipulveratus halotolerans sp. nov., a novel actinobacterium (Dermacoccaceae) from Sarawak, Malaysia.</title>
        <authorList>
            <person name="Juboi H."/>
            <person name="Basik A."/>
            <person name="Shamsul S.S."/>
            <person name="Arnold P."/>
            <person name="Schmitt E.K."/>
            <person name="Sanglier J.-J."/>
            <person name="Yeo T."/>
        </authorList>
    </citation>
    <scope>NUCLEOTIDE SEQUENCE [LARGE SCALE GENOMIC DNA]</scope>
    <source>
        <strain evidence="2 3">MN07-A0370</strain>
    </source>
</reference>
<accession>A0A0K1JFF4</accession>
<dbReference type="AlphaFoldDB" id="A0A0K1JFF4"/>
<dbReference type="KEGG" id="lmoi:VV02_05445"/>
<evidence type="ECO:0000259" key="1">
    <source>
        <dbReference type="SMART" id="SM01043"/>
    </source>
</evidence>
<keyword evidence="3" id="KW-1185">Reference proteome</keyword>
<dbReference type="InterPro" id="IPR005158">
    <property type="entry name" value="BTAD"/>
</dbReference>
<dbReference type="InterPro" id="IPR051677">
    <property type="entry name" value="AfsR-DnrI-RedD_regulator"/>
</dbReference>
<dbReference type="PATRIC" id="fig|571913.6.peg.1109"/>
<dbReference type="OrthoDB" id="118790at2"/>
<protein>
    <recommendedName>
        <fullName evidence="1">Bacterial transcriptional activator domain-containing protein</fullName>
    </recommendedName>
</protein>
<dbReference type="SMART" id="SM01043">
    <property type="entry name" value="BTAD"/>
    <property type="match status" value="1"/>
</dbReference>
<evidence type="ECO:0000313" key="2">
    <source>
        <dbReference type="EMBL" id="AKU15439.1"/>
    </source>
</evidence>
<dbReference type="STRING" id="571913.VV02_05445"/>
<dbReference type="InterPro" id="IPR011990">
    <property type="entry name" value="TPR-like_helical_dom_sf"/>
</dbReference>